<dbReference type="EC" id="3.1.11.2" evidence="7"/>
<keyword evidence="3" id="KW-0479">Metal-binding</keyword>
<dbReference type="GO" id="GO:0008311">
    <property type="term" value="F:double-stranded DNA 3'-5' DNA exonuclease activity"/>
    <property type="evidence" value="ECO:0007669"/>
    <property type="project" value="UniProtKB-EC"/>
</dbReference>
<dbReference type="EMBL" id="JABFTV010000013">
    <property type="protein sequence ID" value="MCE8026623.1"/>
    <property type="molecule type" value="Genomic_DNA"/>
</dbReference>
<evidence type="ECO:0000256" key="5">
    <source>
        <dbReference type="ARBA" id="ARBA00022842"/>
    </source>
</evidence>
<dbReference type="Proteomes" id="UP001320272">
    <property type="component" value="Unassembled WGS sequence"/>
</dbReference>
<gene>
    <name evidence="7" type="primary">xthA</name>
    <name evidence="7" type="ORF">HOP59_21055</name>
</gene>
<dbReference type="RefSeq" id="WP_234255489.1">
    <property type="nucleotide sequence ID" value="NZ_JABFTV010000013.1"/>
</dbReference>
<evidence type="ECO:0000256" key="2">
    <source>
        <dbReference type="ARBA" id="ARBA00007092"/>
    </source>
</evidence>
<comment type="similarity">
    <text evidence="2">Belongs to the DNA repair enzymes AP/ExoA family.</text>
</comment>
<dbReference type="PROSITE" id="PS51435">
    <property type="entry name" value="AP_NUCLEASE_F1_4"/>
    <property type="match status" value="1"/>
</dbReference>
<reference evidence="7 8" key="1">
    <citation type="journal article" date="2021" name="Front. Microbiol.">
        <title>Aerobic Denitrification and Heterotrophic Sulfur Oxidation in the Genus Halomonas Revealed by Six Novel Species Characterizations and Genome-Based Analysis.</title>
        <authorList>
            <person name="Wang L."/>
            <person name="Shao Z."/>
        </authorList>
    </citation>
    <scope>NUCLEOTIDE SEQUENCE [LARGE SCALE GENOMIC DNA]</scope>
    <source>
        <strain evidence="7 8">MCCC 1A11058</strain>
    </source>
</reference>
<dbReference type="NCBIfam" id="TIGR00195">
    <property type="entry name" value="exoDNase_III"/>
    <property type="match status" value="1"/>
</dbReference>
<accession>A0ABS9AXI5</accession>
<evidence type="ECO:0000313" key="8">
    <source>
        <dbReference type="Proteomes" id="UP001320272"/>
    </source>
</evidence>
<proteinExistence type="inferred from homology"/>
<comment type="cofactor">
    <cofactor evidence="1">
        <name>Mg(2+)</name>
        <dbReference type="ChEBI" id="CHEBI:18420"/>
    </cofactor>
</comment>
<dbReference type="CDD" id="cd09086">
    <property type="entry name" value="ExoIII-like_AP-endo"/>
    <property type="match status" value="1"/>
</dbReference>
<keyword evidence="4 7" id="KW-0378">Hydrolase</keyword>
<dbReference type="NCBIfam" id="NF008733">
    <property type="entry name" value="PRK11756.1"/>
    <property type="match status" value="1"/>
</dbReference>
<dbReference type="InterPro" id="IPR004808">
    <property type="entry name" value="AP_endonuc_1"/>
</dbReference>
<feature type="domain" description="Endonuclease/exonuclease/phosphatase" evidence="6">
    <location>
        <begin position="5"/>
        <end position="268"/>
    </location>
</feature>
<comment type="caution">
    <text evidence="7">The sequence shown here is derived from an EMBL/GenBank/DDBJ whole genome shotgun (WGS) entry which is preliminary data.</text>
</comment>
<dbReference type="PANTHER" id="PTHR43250">
    <property type="entry name" value="EXODEOXYRIBONUCLEASE III"/>
    <property type="match status" value="1"/>
</dbReference>
<organism evidence="7 8">
    <name type="scientific">Billgrantia aerodenitrificans</name>
    <dbReference type="NCBI Taxonomy" id="2733483"/>
    <lineage>
        <taxon>Bacteria</taxon>
        <taxon>Pseudomonadati</taxon>
        <taxon>Pseudomonadota</taxon>
        <taxon>Gammaproteobacteria</taxon>
        <taxon>Oceanospirillales</taxon>
        <taxon>Halomonadaceae</taxon>
        <taxon>Billgrantia</taxon>
    </lineage>
</organism>
<keyword evidence="8" id="KW-1185">Reference proteome</keyword>
<evidence type="ECO:0000256" key="3">
    <source>
        <dbReference type="ARBA" id="ARBA00022723"/>
    </source>
</evidence>
<evidence type="ECO:0000256" key="1">
    <source>
        <dbReference type="ARBA" id="ARBA00001946"/>
    </source>
</evidence>
<keyword evidence="5" id="KW-0460">Magnesium</keyword>
<protein>
    <submittedName>
        <fullName evidence="7">Exodeoxyribonuclease III</fullName>
        <ecNumber evidence="7">3.1.11.2</ecNumber>
    </submittedName>
</protein>
<evidence type="ECO:0000259" key="6">
    <source>
        <dbReference type="Pfam" id="PF03372"/>
    </source>
</evidence>
<name>A0ABS9AXI5_9GAMM</name>
<sequence>MTRLVSFNINGLRARLHQLEALIEAHQPLVIGLQETKVHDDEFPREAVEAMGYHVHYHGQKGHYGVALMCHKTLCPNGPEEVFFGLPGDGEESQRRLIGVRLRTADGEALTVWNGYFPQGENVDHPTKFPNKREFYAQLIALLRERHRPDERLVVMGDFNISPEDIDIGIGEDNRKRWLREGKTSFQPIEREWLGTLKAWGLRDSYRVRYPEVDDRFSWFDYRSRGFEREPRRGLRIDYILVTAPLAERVRDAGIDYDLRGMERPSDHAPVWTEFEP</sequence>
<dbReference type="Pfam" id="PF03372">
    <property type="entry name" value="Exo_endo_phos"/>
    <property type="match status" value="1"/>
</dbReference>
<dbReference type="SUPFAM" id="SSF56219">
    <property type="entry name" value="DNase I-like"/>
    <property type="match status" value="1"/>
</dbReference>
<dbReference type="InterPro" id="IPR005135">
    <property type="entry name" value="Endo/exonuclease/phosphatase"/>
</dbReference>
<evidence type="ECO:0000256" key="4">
    <source>
        <dbReference type="ARBA" id="ARBA00022801"/>
    </source>
</evidence>
<dbReference type="PANTHER" id="PTHR43250:SF2">
    <property type="entry name" value="EXODEOXYRIBONUCLEASE III"/>
    <property type="match status" value="1"/>
</dbReference>
<dbReference type="Gene3D" id="3.60.10.10">
    <property type="entry name" value="Endonuclease/exonuclease/phosphatase"/>
    <property type="match status" value="1"/>
</dbReference>
<dbReference type="InterPro" id="IPR037493">
    <property type="entry name" value="ExoIII-like"/>
</dbReference>
<evidence type="ECO:0000313" key="7">
    <source>
        <dbReference type="EMBL" id="MCE8026623.1"/>
    </source>
</evidence>
<dbReference type="InterPro" id="IPR036691">
    <property type="entry name" value="Endo/exonu/phosph_ase_sf"/>
</dbReference>
<dbReference type="NCBIfam" id="TIGR00633">
    <property type="entry name" value="xth"/>
    <property type="match status" value="1"/>
</dbReference>